<evidence type="ECO:0000313" key="2">
    <source>
        <dbReference type="EMBL" id="PRY79359.1"/>
    </source>
</evidence>
<proteinExistence type="predicted"/>
<dbReference type="EMBL" id="PVTP01000002">
    <property type="protein sequence ID" value="PRY79359.1"/>
    <property type="molecule type" value="Genomic_DNA"/>
</dbReference>
<sequence length="238" mass="26376">MATLIVPAVAIGATGLVGGFFWEAVKTMPRFKKATGAVGDHFENAIDKAEKHADDKERALLKRMSDLVDRNRPLFEKVSNLRPEFGWAKKYLTTEPKFKRVHIIDDSLEFTEYLSKELSRQGIAASSSNRTDRAIEYLSTNHDTTHAIILEFPNLAASPAGSNDDASSMSALEQLFDSINHIDRRLLERTIVVTGTSSLNHPRVAFDARIAAVIEKGNPSLIAEIMSAIEKVDFPYGM</sequence>
<dbReference type="Gene3D" id="3.40.50.2300">
    <property type="match status" value="1"/>
</dbReference>
<dbReference type="AlphaFoldDB" id="A0A2T0W2E8"/>
<keyword evidence="1" id="KW-0472">Membrane</keyword>
<dbReference type="Proteomes" id="UP000238007">
    <property type="component" value="Unassembled WGS sequence"/>
</dbReference>
<name>A0A2T0W2E8_9RHOB</name>
<comment type="caution">
    <text evidence="2">The sequence shown here is derived from an EMBL/GenBank/DDBJ whole genome shotgun (WGS) entry which is preliminary data.</text>
</comment>
<keyword evidence="1" id="KW-1133">Transmembrane helix</keyword>
<keyword evidence="3" id="KW-1185">Reference proteome</keyword>
<protein>
    <submittedName>
        <fullName evidence="2">Uncharacterized protein</fullName>
    </submittedName>
</protein>
<accession>A0A2T0W2E8</accession>
<feature type="transmembrane region" description="Helical" evidence="1">
    <location>
        <begin position="6"/>
        <end position="25"/>
    </location>
</feature>
<organism evidence="2 3">
    <name type="scientific">Yoonia maritima</name>
    <dbReference type="NCBI Taxonomy" id="1435347"/>
    <lineage>
        <taxon>Bacteria</taxon>
        <taxon>Pseudomonadati</taxon>
        <taxon>Pseudomonadota</taxon>
        <taxon>Alphaproteobacteria</taxon>
        <taxon>Rhodobacterales</taxon>
        <taxon>Paracoccaceae</taxon>
        <taxon>Yoonia</taxon>
    </lineage>
</organism>
<keyword evidence="1" id="KW-0812">Transmembrane</keyword>
<gene>
    <name evidence="2" type="ORF">CLV80_1021</name>
</gene>
<evidence type="ECO:0000256" key="1">
    <source>
        <dbReference type="SAM" id="Phobius"/>
    </source>
</evidence>
<evidence type="ECO:0000313" key="3">
    <source>
        <dbReference type="Proteomes" id="UP000238007"/>
    </source>
</evidence>
<reference evidence="2 3" key="1">
    <citation type="submission" date="2018-03" db="EMBL/GenBank/DDBJ databases">
        <title>Genomic Encyclopedia of Archaeal and Bacterial Type Strains, Phase II (KMG-II): from individual species to whole genera.</title>
        <authorList>
            <person name="Goeker M."/>
        </authorList>
    </citation>
    <scope>NUCLEOTIDE SEQUENCE [LARGE SCALE GENOMIC DNA]</scope>
    <source>
        <strain evidence="2 3">DSM 101533</strain>
    </source>
</reference>